<dbReference type="GO" id="GO:0015288">
    <property type="term" value="F:porin activity"/>
    <property type="evidence" value="ECO:0007669"/>
    <property type="project" value="TreeGrafter"/>
</dbReference>
<dbReference type="GO" id="GO:1990281">
    <property type="term" value="C:efflux pump complex"/>
    <property type="evidence" value="ECO:0007669"/>
    <property type="project" value="TreeGrafter"/>
</dbReference>
<dbReference type="SUPFAM" id="SSF56954">
    <property type="entry name" value="Outer membrane efflux proteins (OEP)"/>
    <property type="match status" value="1"/>
</dbReference>
<feature type="signal peptide" evidence="8">
    <location>
        <begin position="1"/>
        <end position="18"/>
    </location>
</feature>
<comment type="subcellular location">
    <subcellularLocation>
        <location evidence="1">Cell outer membrane</location>
    </subcellularLocation>
</comment>
<evidence type="ECO:0008006" key="11">
    <source>
        <dbReference type="Google" id="ProtNLM"/>
    </source>
</evidence>
<dbReference type="EMBL" id="AFWE01000158">
    <property type="protein sequence ID" value="EGU34593.1"/>
    <property type="molecule type" value="Genomic_DNA"/>
</dbReference>
<evidence type="ECO:0000256" key="5">
    <source>
        <dbReference type="ARBA" id="ARBA00022692"/>
    </source>
</evidence>
<evidence type="ECO:0000256" key="1">
    <source>
        <dbReference type="ARBA" id="ARBA00004442"/>
    </source>
</evidence>
<dbReference type="InterPro" id="IPR051906">
    <property type="entry name" value="TolC-like"/>
</dbReference>
<dbReference type="RefSeq" id="WP_005596380.1">
    <property type="nucleotide sequence ID" value="NZ_AFWE01000158.1"/>
</dbReference>
<evidence type="ECO:0000256" key="3">
    <source>
        <dbReference type="ARBA" id="ARBA00022448"/>
    </source>
</evidence>
<evidence type="ECO:0000313" key="10">
    <source>
        <dbReference type="Proteomes" id="UP000004349"/>
    </source>
</evidence>
<organism evidence="9 10">
    <name type="scientific">Vibrio scophthalmi LMG 19158</name>
    <dbReference type="NCBI Taxonomy" id="870967"/>
    <lineage>
        <taxon>Bacteria</taxon>
        <taxon>Pseudomonadati</taxon>
        <taxon>Pseudomonadota</taxon>
        <taxon>Gammaproteobacteria</taxon>
        <taxon>Vibrionales</taxon>
        <taxon>Vibrionaceae</taxon>
        <taxon>Vibrio</taxon>
    </lineage>
</organism>
<protein>
    <recommendedName>
        <fullName evidence="11">TolC family protein</fullName>
    </recommendedName>
</protein>
<keyword evidence="8" id="KW-0732">Signal</keyword>
<name>F9RQ58_9VIBR</name>
<evidence type="ECO:0000313" key="9">
    <source>
        <dbReference type="EMBL" id="EGU34593.1"/>
    </source>
</evidence>
<dbReference type="Proteomes" id="UP000004349">
    <property type="component" value="Unassembled WGS sequence"/>
</dbReference>
<keyword evidence="7" id="KW-0998">Cell outer membrane</keyword>
<dbReference type="PANTHER" id="PTHR30026">
    <property type="entry name" value="OUTER MEMBRANE PROTEIN TOLC"/>
    <property type="match status" value="1"/>
</dbReference>
<feature type="chain" id="PRO_5003386868" description="TolC family protein" evidence="8">
    <location>
        <begin position="19"/>
        <end position="411"/>
    </location>
</feature>
<evidence type="ECO:0000256" key="2">
    <source>
        <dbReference type="ARBA" id="ARBA00007613"/>
    </source>
</evidence>
<evidence type="ECO:0000256" key="6">
    <source>
        <dbReference type="ARBA" id="ARBA00023136"/>
    </source>
</evidence>
<dbReference type="GO" id="GO:0015562">
    <property type="term" value="F:efflux transmembrane transporter activity"/>
    <property type="evidence" value="ECO:0007669"/>
    <property type="project" value="InterPro"/>
</dbReference>
<accession>F9RQ58</accession>
<proteinExistence type="inferred from homology"/>
<dbReference type="Pfam" id="PF02321">
    <property type="entry name" value="OEP"/>
    <property type="match status" value="1"/>
</dbReference>
<reference evidence="9 10" key="1">
    <citation type="journal article" date="2012" name="Int. J. Syst. Evol. Microbiol.">
        <title>Vibrio caribbeanicus sp. nov., isolated from the marine sponge Scleritoderma cyanea.</title>
        <authorList>
            <person name="Hoffmann M."/>
            <person name="Monday S.R."/>
            <person name="Allard M.W."/>
            <person name="Strain E.A."/>
            <person name="Whittaker P."/>
            <person name="Naum M."/>
            <person name="McCarthy P.J."/>
            <person name="Lopez J.V."/>
            <person name="Fischer M."/>
            <person name="Brown E.W."/>
        </authorList>
    </citation>
    <scope>NUCLEOTIDE SEQUENCE [LARGE SCALE GENOMIC DNA]</scope>
    <source>
        <strain evidence="9 10">LMG 19158</strain>
    </source>
</reference>
<dbReference type="GO" id="GO:0009279">
    <property type="term" value="C:cell outer membrane"/>
    <property type="evidence" value="ECO:0007669"/>
    <property type="project" value="UniProtKB-SubCell"/>
</dbReference>
<keyword evidence="3" id="KW-0813">Transport</keyword>
<gene>
    <name evidence="9" type="ORF">VIS19158_06260</name>
</gene>
<dbReference type="InterPro" id="IPR003423">
    <property type="entry name" value="OMP_efflux"/>
</dbReference>
<keyword evidence="4" id="KW-1134">Transmembrane beta strand</keyword>
<dbReference type="Gene3D" id="1.20.1600.10">
    <property type="entry name" value="Outer membrane efflux proteins (OEP)"/>
    <property type="match status" value="1"/>
</dbReference>
<dbReference type="PANTHER" id="PTHR30026:SF22">
    <property type="entry name" value="OUTER MEMBRANE EFFLUX PROTEIN"/>
    <property type="match status" value="1"/>
</dbReference>
<evidence type="ECO:0000256" key="8">
    <source>
        <dbReference type="SAM" id="SignalP"/>
    </source>
</evidence>
<sequence length="411" mass="47017">MKYIVLIMPLFFSSFSNAVLFSDYISDAYEASDIIMAAEYDKLAKEERYQSSKNYYIPKIVSNSKYEYKILDGDENDLNESKITVSSTIANSVTKGTIDVANSNVVISDIKLKIEKNAIARNILNNVYTIREYSKLMDVANDLKAYSDNFEKRITKEIELGISSQSNLKQANLLINKIDSEISNIRKQISLSVSNIELSSGLEYPVEGIKLDDQVNDYISSYNFNGEYEDGLEYKLSIYEAELAKAAVKANDSLYLVNIETGIKNTLDKPFFGETVVDNEFFASLNISINMFDMDRYHENKALAFLQKAKESMRNKARVDIIQNVNVTLSLDENFRLEIDNLTEQVKSISSIVKLHEKEYNIGTVTLYEMINTQFDFLTTRKRLAEVSIEYYNNKVNLMTMVNQLSFDVHE</sequence>
<dbReference type="AlphaFoldDB" id="F9RQ58"/>
<comment type="similarity">
    <text evidence="2">Belongs to the outer membrane factor (OMF) (TC 1.B.17) family.</text>
</comment>
<keyword evidence="6" id="KW-0472">Membrane</keyword>
<keyword evidence="5" id="KW-0812">Transmembrane</keyword>
<evidence type="ECO:0000256" key="4">
    <source>
        <dbReference type="ARBA" id="ARBA00022452"/>
    </source>
</evidence>
<evidence type="ECO:0000256" key="7">
    <source>
        <dbReference type="ARBA" id="ARBA00023237"/>
    </source>
</evidence>
<comment type="caution">
    <text evidence="9">The sequence shown here is derived from an EMBL/GenBank/DDBJ whole genome shotgun (WGS) entry which is preliminary data.</text>
</comment>